<name>A0A426XBF9_ENSVE</name>
<organism evidence="1 2">
    <name type="scientific">Ensete ventricosum</name>
    <name type="common">Abyssinian banana</name>
    <name type="synonym">Musa ensete</name>
    <dbReference type="NCBI Taxonomy" id="4639"/>
    <lineage>
        <taxon>Eukaryota</taxon>
        <taxon>Viridiplantae</taxon>
        <taxon>Streptophyta</taxon>
        <taxon>Embryophyta</taxon>
        <taxon>Tracheophyta</taxon>
        <taxon>Spermatophyta</taxon>
        <taxon>Magnoliopsida</taxon>
        <taxon>Liliopsida</taxon>
        <taxon>Zingiberales</taxon>
        <taxon>Musaceae</taxon>
        <taxon>Ensete</taxon>
    </lineage>
</organism>
<accession>A0A426XBF9</accession>
<sequence>MIAWSIPVMAWTCLGSLNRCEYHPGMQEDGFSFPNKGNGGGGCGAPSEVICIVGGASSPKVPDAERSYDIDPPSSAKMLLGDPLCLRNQHDMVRPARARAAPV</sequence>
<protein>
    <submittedName>
        <fullName evidence="1">Uncharacterized protein</fullName>
    </submittedName>
</protein>
<gene>
    <name evidence="1" type="ORF">B296_00026928</name>
</gene>
<dbReference type="AlphaFoldDB" id="A0A426XBF9"/>
<dbReference type="Proteomes" id="UP000287651">
    <property type="component" value="Unassembled WGS sequence"/>
</dbReference>
<reference evidence="1 2" key="1">
    <citation type="journal article" date="2014" name="Agronomy (Basel)">
        <title>A Draft Genome Sequence for Ensete ventricosum, the Drought-Tolerant Tree Against Hunger.</title>
        <authorList>
            <person name="Harrison J."/>
            <person name="Moore K.A."/>
            <person name="Paszkiewicz K."/>
            <person name="Jones T."/>
            <person name="Grant M."/>
            <person name="Ambacheew D."/>
            <person name="Muzemil S."/>
            <person name="Studholme D.J."/>
        </authorList>
    </citation>
    <scope>NUCLEOTIDE SEQUENCE [LARGE SCALE GENOMIC DNA]</scope>
</reference>
<evidence type="ECO:0000313" key="1">
    <source>
        <dbReference type="EMBL" id="RRT36770.1"/>
    </source>
</evidence>
<comment type="caution">
    <text evidence="1">The sequence shown here is derived from an EMBL/GenBank/DDBJ whole genome shotgun (WGS) entry which is preliminary data.</text>
</comment>
<proteinExistence type="predicted"/>
<dbReference type="EMBL" id="AMZH03023145">
    <property type="protein sequence ID" value="RRT36770.1"/>
    <property type="molecule type" value="Genomic_DNA"/>
</dbReference>
<evidence type="ECO:0000313" key="2">
    <source>
        <dbReference type="Proteomes" id="UP000287651"/>
    </source>
</evidence>